<evidence type="ECO:0000313" key="2">
    <source>
        <dbReference type="EMBL" id="KAK9053489.1"/>
    </source>
</evidence>
<reference evidence="2 3" key="1">
    <citation type="submission" date="2024-04" db="EMBL/GenBank/DDBJ databases">
        <title>The reference genome of an endangered Asteraceae, Deinandra increscens subsp. villosa, native to the Central Coast of California.</title>
        <authorList>
            <person name="Guilliams M."/>
            <person name="Hasenstab-Lehman K."/>
            <person name="Meyer R."/>
            <person name="Mcevoy S."/>
        </authorList>
    </citation>
    <scope>NUCLEOTIDE SEQUENCE [LARGE SCALE GENOMIC DNA]</scope>
    <source>
        <tissue evidence="2">Leaf</tissue>
    </source>
</reference>
<feature type="compositionally biased region" description="Polar residues" evidence="1">
    <location>
        <begin position="149"/>
        <end position="159"/>
    </location>
</feature>
<dbReference type="Proteomes" id="UP001408789">
    <property type="component" value="Unassembled WGS sequence"/>
</dbReference>
<proteinExistence type="predicted"/>
<protein>
    <submittedName>
        <fullName evidence="2">Uncharacterized protein</fullName>
    </submittedName>
</protein>
<keyword evidence="3" id="KW-1185">Reference proteome</keyword>
<accession>A0AAP0GMF2</accession>
<feature type="compositionally biased region" description="Polar residues" evidence="1">
    <location>
        <begin position="1"/>
        <end position="20"/>
    </location>
</feature>
<feature type="region of interest" description="Disordered" evidence="1">
    <location>
        <begin position="1"/>
        <end position="26"/>
    </location>
</feature>
<dbReference type="EMBL" id="JBCNJP010000027">
    <property type="protein sequence ID" value="KAK9053489.1"/>
    <property type="molecule type" value="Genomic_DNA"/>
</dbReference>
<comment type="caution">
    <text evidence="2">The sequence shown here is derived from an EMBL/GenBank/DDBJ whole genome shotgun (WGS) entry which is preliminary data.</text>
</comment>
<evidence type="ECO:0000256" key="1">
    <source>
        <dbReference type="SAM" id="MobiDB-lite"/>
    </source>
</evidence>
<feature type="compositionally biased region" description="Low complexity" evidence="1">
    <location>
        <begin position="188"/>
        <end position="197"/>
    </location>
</feature>
<gene>
    <name evidence="2" type="ORF">SSX86_030123</name>
</gene>
<feature type="region of interest" description="Disordered" evidence="1">
    <location>
        <begin position="145"/>
        <end position="197"/>
    </location>
</feature>
<feature type="region of interest" description="Disordered" evidence="1">
    <location>
        <begin position="70"/>
        <end position="96"/>
    </location>
</feature>
<dbReference type="AlphaFoldDB" id="A0AAP0GMF2"/>
<sequence length="197" mass="21768">MTETLDCSSSPNEDSFCPNQTRHRSSALISSVPPIAEEKNYSFFPRYFPIARSRPDVHRPHLHRSTATMSPTFHATTSPSQSPINFVNPGFGETYRQTGSDILESEKDNSRDDDSTASTAVLVGRELVVKKASKRHLAYLIDTGKDVSKYQQLTNQPDDSQSDEDFVPPQGESSKQVESSKKGKAKAQESSSKQKAA</sequence>
<organism evidence="2 3">
    <name type="scientific">Deinandra increscens subsp. villosa</name>
    <dbReference type="NCBI Taxonomy" id="3103831"/>
    <lineage>
        <taxon>Eukaryota</taxon>
        <taxon>Viridiplantae</taxon>
        <taxon>Streptophyta</taxon>
        <taxon>Embryophyta</taxon>
        <taxon>Tracheophyta</taxon>
        <taxon>Spermatophyta</taxon>
        <taxon>Magnoliopsida</taxon>
        <taxon>eudicotyledons</taxon>
        <taxon>Gunneridae</taxon>
        <taxon>Pentapetalae</taxon>
        <taxon>asterids</taxon>
        <taxon>campanulids</taxon>
        <taxon>Asterales</taxon>
        <taxon>Asteraceae</taxon>
        <taxon>Asteroideae</taxon>
        <taxon>Heliantheae alliance</taxon>
        <taxon>Madieae</taxon>
        <taxon>Madiinae</taxon>
        <taxon>Deinandra</taxon>
    </lineage>
</organism>
<evidence type="ECO:0000313" key="3">
    <source>
        <dbReference type="Proteomes" id="UP001408789"/>
    </source>
</evidence>
<name>A0AAP0GMF2_9ASTR</name>
<feature type="compositionally biased region" description="Polar residues" evidence="1">
    <location>
        <begin position="70"/>
        <end position="85"/>
    </location>
</feature>